<proteinExistence type="predicted"/>
<protein>
    <recommendedName>
        <fullName evidence="3">DUF4352 domain-containing protein</fullName>
    </recommendedName>
</protein>
<evidence type="ECO:0000259" key="3">
    <source>
        <dbReference type="Pfam" id="PF11611"/>
    </source>
</evidence>
<dbReference type="Proteomes" id="UP001501585">
    <property type="component" value="Unassembled WGS sequence"/>
</dbReference>
<keyword evidence="2" id="KW-0812">Transmembrane</keyword>
<gene>
    <name evidence="4" type="ORF">GCM10009799_42960</name>
</gene>
<feature type="transmembrane region" description="Helical" evidence="2">
    <location>
        <begin position="7"/>
        <end position="30"/>
    </location>
</feature>
<dbReference type="EMBL" id="BAAAPC010000021">
    <property type="protein sequence ID" value="GAA2010261.1"/>
    <property type="molecule type" value="Genomic_DNA"/>
</dbReference>
<dbReference type="InterPro" id="IPR029051">
    <property type="entry name" value="DUF4352"/>
</dbReference>
<sequence>MTGTGRLIIGAVAGAIVFFGAGFAVGWYAFQANLAASLNDAAADIEAGLDEEVPAEEFADEPTEEDLPEAVAIGKSASDGFWDIKVTGVERKDAVSGSYSNAKADEDWEFLILDVEFTNASDAPQTVDIDTSEVMDADGSRYAYHSDAAYALDEEDALYEEPNPQQSFELRIPFEVPAGQKMDKALLTGTYDETGLVVVDISGE</sequence>
<organism evidence="4 5">
    <name type="scientific">Nocardiopsis rhodophaea</name>
    <dbReference type="NCBI Taxonomy" id="280238"/>
    <lineage>
        <taxon>Bacteria</taxon>
        <taxon>Bacillati</taxon>
        <taxon>Actinomycetota</taxon>
        <taxon>Actinomycetes</taxon>
        <taxon>Streptosporangiales</taxon>
        <taxon>Nocardiopsidaceae</taxon>
        <taxon>Nocardiopsis</taxon>
    </lineage>
</organism>
<evidence type="ECO:0000313" key="4">
    <source>
        <dbReference type="EMBL" id="GAA2010261.1"/>
    </source>
</evidence>
<dbReference type="Gene3D" id="2.60.40.1240">
    <property type="match status" value="1"/>
</dbReference>
<keyword evidence="2" id="KW-1133">Transmembrane helix</keyword>
<accession>A0ABN2TJM8</accession>
<comment type="caution">
    <text evidence="4">The sequence shown here is derived from an EMBL/GenBank/DDBJ whole genome shotgun (WGS) entry which is preliminary data.</text>
</comment>
<evidence type="ECO:0000256" key="2">
    <source>
        <dbReference type="SAM" id="Phobius"/>
    </source>
</evidence>
<dbReference type="InterPro" id="IPR029050">
    <property type="entry name" value="Immunoprotect_excell_Ig-like"/>
</dbReference>
<name>A0ABN2TJM8_9ACTN</name>
<keyword evidence="5" id="KW-1185">Reference proteome</keyword>
<dbReference type="RefSeq" id="WP_344105342.1">
    <property type="nucleotide sequence ID" value="NZ_BAAAPC010000021.1"/>
</dbReference>
<reference evidence="4 5" key="1">
    <citation type="journal article" date="2019" name="Int. J. Syst. Evol. Microbiol.">
        <title>The Global Catalogue of Microorganisms (GCM) 10K type strain sequencing project: providing services to taxonomists for standard genome sequencing and annotation.</title>
        <authorList>
            <consortium name="The Broad Institute Genomics Platform"/>
            <consortium name="The Broad Institute Genome Sequencing Center for Infectious Disease"/>
            <person name="Wu L."/>
            <person name="Ma J."/>
        </authorList>
    </citation>
    <scope>NUCLEOTIDE SEQUENCE [LARGE SCALE GENOMIC DNA]</scope>
    <source>
        <strain evidence="4 5">JCM 15313</strain>
    </source>
</reference>
<keyword evidence="2" id="KW-0472">Membrane</keyword>
<keyword evidence="1" id="KW-0732">Signal</keyword>
<evidence type="ECO:0000256" key="1">
    <source>
        <dbReference type="ARBA" id="ARBA00022729"/>
    </source>
</evidence>
<feature type="domain" description="DUF4352" evidence="3">
    <location>
        <begin position="72"/>
        <end position="183"/>
    </location>
</feature>
<evidence type="ECO:0000313" key="5">
    <source>
        <dbReference type="Proteomes" id="UP001501585"/>
    </source>
</evidence>
<dbReference type="Pfam" id="PF11611">
    <property type="entry name" value="DUF4352"/>
    <property type="match status" value="1"/>
</dbReference>